<dbReference type="EMBL" id="BJNP01000009">
    <property type="protein sequence ID" value="GEC71584.1"/>
    <property type="molecule type" value="Genomic_DNA"/>
</dbReference>
<accession>A0A4Y4AYC7</accession>
<evidence type="ECO:0000313" key="1">
    <source>
        <dbReference type="EMBL" id="GEC71584.1"/>
    </source>
</evidence>
<sequence length="220" mass="25332">MMKYKLVYIFSLLLLLGSCKGEDEQKRIAENAKDAQKKKVIFENIKKGWDFYDEPINEATEEGVKTWNELRLFIQELAHKPKMTISAYQQKAKAISKKALALRNNVPELFNKPQIKTRISVLITKVRLMDMYIHLDEIPDKKVVQLVGEINKELATLQRQMDILTEKSKIPVEEGEDEMRRMLLDSARAIPNNPNMVLPNQSVIPASTRAIINPNDARVE</sequence>
<dbReference type="Proteomes" id="UP000316775">
    <property type="component" value="Unassembled WGS sequence"/>
</dbReference>
<reference evidence="1 2" key="1">
    <citation type="submission" date="2019-06" db="EMBL/GenBank/DDBJ databases">
        <title>Whole genome shotgun sequence of Flavobacterium flevense NBRC 14960.</title>
        <authorList>
            <person name="Hosoyama A."/>
            <person name="Uohara A."/>
            <person name="Ohji S."/>
            <person name="Ichikawa N."/>
        </authorList>
    </citation>
    <scope>NUCLEOTIDE SEQUENCE [LARGE SCALE GENOMIC DNA]</scope>
    <source>
        <strain evidence="1 2">NBRC 14960</strain>
    </source>
</reference>
<keyword evidence="2" id="KW-1185">Reference proteome</keyword>
<organism evidence="1 2">
    <name type="scientific">Flavobacterium flevense</name>
    <dbReference type="NCBI Taxonomy" id="983"/>
    <lineage>
        <taxon>Bacteria</taxon>
        <taxon>Pseudomonadati</taxon>
        <taxon>Bacteroidota</taxon>
        <taxon>Flavobacteriia</taxon>
        <taxon>Flavobacteriales</taxon>
        <taxon>Flavobacteriaceae</taxon>
        <taxon>Flavobacterium</taxon>
    </lineage>
</organism>
<dbReference type="STRING" id="983.SAMN05443543_102234"/>
<gene>
    <name evidence="1" type="ORF">FFL01_11230</name>
</gene>
<comment type="caution">
    <text evidence="1">The sequence shown here is derived from an EMBL/GenBank/DDBJ whole genome shotgun (WGS) entry which is preliminary data.</text>
</comment>
<dbReference type="PROSITE" id="PS51257">
    <property type="entry name" value="PROKAR_LIPOPROTEIN"/>
    <property type="match status" value="1"/>
</dbReference>
<dbReference type="AlphaFoldDB" id="A0A4Y4AYC7"/>
<dbReference type="RefSeq" id="WP_234982516.1">
    <property type="nucleotide sequence ID" value="NZ_BJNP01000009.1"/>
</dbReference>
<protein>
    <recommendedName>
        <fullName evidence="3">Lipoprotein</fullName>
    </recommendedName>
</protein>
<name>A0A4Y4AYC7_9FLAO</name>
<evidence type="ECO:0000313" key="2">
    <source>
        <dbReference type="Proteomes" id="UP000316775"/>
    </source>
</evidence>
<evidence type="ECO:0008006" key="3">
    <source>
        <dbReference type="Google" id="ProtNLM"/>
    </source>
</evidence>
<proteinExistence type="predicted"/>